<organism evidence="2">
    <name type="scientific">Hexamita inflata</name>
    <dbReference type="NCBI Taxonomy" id="28002"/>
    <lineage>
        <taxon>Eukaryota</taxon>
        <taxon>Metamonada</taxon>
        <taxon>Diplomonadida</taxon>
        <taxon>Hexamitidae</taxon>
        <taxon>Hexamitinae</taxon>
        <taxon>Hexamita</taxon>
    </lineage>
</organism>
<dbReference type="InterPro" id="IPR050553">
    <property type="entry name" value="Thioredoxin_ResA/DsbE_sf"/>
</dbReference>
<keyword evidence="4" id="KW-1185">Reference proteome</keyword>
<dbReference type="SUPFAM" id="SSF52833">
    <property type="entry name" value="Thioredoxin-like"/>
    <property type="match status" value="1"/>
</dbReference>
<evidence type="ECO:0000259" key="1">
    <source>
        <dbReference type="PROSITE" id="PS51352"/>
    </source>
</evidence>
<dbReference type="Pfam" id="PF00578">
    <property type="entry name" value="AhpC-TSA"/>
    <property type="match status" value="1"/>
</dbReference>
<dbReference type="PROSITE" id="PS51352">
    <property type="entry name" value="THIOREDOXIN_2"/>
    <property type="match status" value="1"/>
</dbReference>
<dbReference type="PANTHER" id="PTHR42852">
    <property type="entry name" value="THIOL:DISULFIDE INTERCHANGE PROTEIN DSBE"/>
    <property type="match status" value="1"/>
</dbReference>
<comment type="caution">
    <text evidence="2">The sequence shown here is derived from an EMBL/GenBank/DDBJ whole genome shotgun (WGS) entry which is preliminary data.</text>
</comment>
<dbReference type="AlphaFoldDB" id="A0AA86Q9S0"/>
<dbReference type="GO" id="GO:0016491">
    <property type="term" value="F:oxidoreductase activity"/>
    <property type="evidence" value="ECO:0007669"/>
    <property type="project" value="InterPro"/>
</dbReference>
<accession>A0AA86Q9S0</accession>
<dbReference type="InterPro" id="IPR013766">
    <property type="entry name" value="Thioredoxin_domain"/>
</dbReference>
<reference evidence="2" key="1">
    <citation type="submission" date="2023-06" db="EMBL/GenBank/DDBJ databases">
        <authorList>
            <person name="Kurt Z."/>
        </authorList>
    </citation>
    <scope>NUCLEOTIDE SEQUENCE</scope>
</reference>
<evidence type="ECO:0000313" key="2">
    <source>
        <dbReference type="EMBL" id="CAI9955154.1"/>
    </source>
</evidence>
<dbReference type="InterPro" id="IPR000866">
    <property type="entry name" value="AhpC/TSA"/>
</dbReference>
<sequence>MNLQEKFFSKFTPVTKVSDFQPGMPAMLECFATWCPPCRGAIPHLAEMAKNTPEVYIVSVSREEESVVAALKAKMPLMAKYNLAVDSTGTLNDFMEQQGVDGIPHAFLFDKTGALVWQGHPMDGECADKLKELAGKK</sequence>
<protein>
    <submittedName>
        <fullName evidence="2">Putative</fullName>
    </submittedName>
</protein>
<dbReference type="CDD" id="cd02966">
    <property type="entry name" value="TlpA_like_family"/>
    <property type="match status" value="1"/>
</dbReference>
<dbReference type="InterPro" id="IPR036249">
    <property type="entry name" value="Thioredoxin-like_sf"/>
</dbReference>
<name>A0AA86Q9S0_9EUKA</name>
<dbReference type="GO" id="GO:0016209">
    <property type="term" value="F:antioxidant activity"/>
    <property type="evidence" value="ECO:0007669"/>
    <property type="project" value="InterPro"/>
</dbReference>
<evidence type="ECO:0000313" key="4">
    <source>
        <dbReference type="Proteomes" id="UP001642409"/>
    </source>
</evidence>
<dbReference type="PANTHER" id="PTHR42852:SF18">
    <property type="entry name" value="CHROMOSOME UNDETERMINED SCAFFOLD_47, WHOLE GENOME SHOTGUN SEQUENCE"/>
    <property type="match status" value="1"/>
</dbReference>
<feature type="domain" description="Thioredoxin" evidence="1">
    <location>
        <begin position="1"/>
        <end position="137"/>
    </location>
</feature>
<dbReference type="Proteomes" id="UP001642409">
    <property type="component" value="Unassembled WGS sequence"/>
</dbReference>
<reference evidence="3 4" key="2">
    <citation type="submission" date="2024-07" db="EMBL/GenBank/DDBJ databases">
        <authorList>
            <person name="Akdeniz Z."/>
        </authorList>
    </citation>
    <scope>NUCLEOTIDE SEQUENCE [LARGE SCALE GENOMIC DNA]</scope>
</reference>
<dbReference type="EMBL" id="CATOUU010000857">
    <property type="protein sequence ID" value="CAI9955154.1"/>
    <property type="molecule type" value="Genomic_DNA"/>
</dbReference>
<dbReference type="Gene3D" id="3.40.30.10">
    <property type="entry name" value="Glutaredoxin"/>
    <property type="match status" value="1"/>
</dbReference>
<dbReference type="EMBL" id="CAXDID020001121">
    <property type="protein sequence ID" value="CAL6116915.1"/>
    <property type="molecule type" value="Genomic_DNA"/>
</dbReference>
<proteinExistence type="predicted"/>
<evidence type="ECO:0000313" key="3">
    <source>
        <dbReference type="EMBL" id="CAL6116915.1"/>
    </source>
</evidence>
<gene>
    <name evidence="2" type="ORF">HINF_LOCUS42799</name>
    <name evidence="3" type="ORF">HINF_LOCUS79245</name>
</gene>